<dbReference type="Proteomes" id="UP000425960">
    <property type="component" value="Chromosome"/>
</dbReference>
<evidence type="ECO:0000313" key="5">
    <source>
        <dbReference type="Proteomes" id="UP000425960"/>
    </source>
</evidence>
<dbReference type="GO" id="GO:0016740">
    <property type="term" value="F:transferase activity"/>
    <property type="evidence" value="ECO:0007669"/>
    <property type="project" value="UniProtKB-KW"/>
</dbReference>
<evidence type="ECO:0000313" key="4">
    <source>
        <dbReference type="EMBL" id="BBO79589.1"/>
    </source>
</evidence>
<dbReference type="GO" id="GO:0005524">
    <property type="term" value="F:ATP binding"/>
    <property type="evidence" value="ECO:0007669"/>
    <property type="project" value="UniProtKB-KW"/>
</dbReference>
<evidence type="ECO:0000256" key="1">
    <source>
        <dbReference type="ARBA" id="ARBA00022679"/>
    </source>
</evidence>
<keyword evidence="1" id="KW-0808">Transferase</keyword>
<accession>A0A5K7ZIK8</accession>
<keyword evidence="4" id="KW-0378">Hydrolase</keyword>
<gene>
    <name evidence="4" type="ORF">DSCO28_01550</name>
</gene>
<feature type="binding site" evidence="2">
    <location>
        <position position="66"/>
    </location>
    <ligand>
        <name>ATP</name>
        <dbReference type="ChEBI" id="CHEBI:30616"/>
    </ligand>
</feature>
<dbReference type="RefSeq" id="WP_231714037.1">
    <property type="nucleotide sequence ID" value="NZ_AP021876.1"/>
</dbReference>
<dbReference type="KEGG" id="dov:DSCO28_01550"/>
<reference evidence="4 5" key="1">
    <citation type="submission" date="2019-11" db="EMBL/GenBank/DDBJ databases">
        <title>Comparative genomics of hydrocarbon-degrading Desulfosarcina strains.</title>
        <authorList>
            <person name="Watanabe M."/>
            <person name="Kojima H."/>
            <person name="Fukui M."/>
        </authorList>
    </citation>
    <scope>NUCLEOTIDE SEQUENCE [LARGE SCALE GENOMIC DNA]</scope>
    <source>
        <strain evidence="4 5">28bB2T</strain>
    </source>
</reference>
<name>A0A5K7ZIK8_9BACT</name>
<dbReference type="InterPro" id="IPR014729">
    <property type="entry name" value="Rossmann-like_a/b/a_fold"/>
</dbReference>
<sequence length="243" mass="28082">MPRYSYTYKTINSLVGKAIHRYDMIQDGDRIAVGLSGGKDSLTLLWALAERRKRIRVHYDLFPIYIDPGFSGGFGGELAETCRQMGFLLTVDKTDHGLVAHSSANRENPCFLCSRWRRKRLFEIADSMGITKLALGHNKDDVIETLFLNICYAGEISTMVPRQAFFRGRFTVIRPLAMVDEQRIRRFASERQFPRFDNPCPSAGVTKRSEIKDMLERLYRTNRKIKGNIYRSMSHVKLEYLLK</sequence>
<dbReference type="GO" id="GO:0016787">
    <property type="term" value="F:hydrolase activity"/>
    <property type="evidence" value="ECO:0007669"/>
    <property type="project" value="UniProtKB-KW"/>
</dbReference>
<organism evidence="4 5">
    <name type="scientific">Desulfosarcina ovata subsp. sediminis</name>
    <dbReference type="NCBI Taxonomy" id="885957"/>
    <lineage>
        <taxon>Bacteria</taxon>
        <taxon>Pseudomonadati</taxon>
        <taxon>Thermodesulfobacteriota</taxon>
        <taxon>Desulfobacteria</taxon>
        <taxon>Desulfobacterales</taxon>
        <taxon>Desulfosarcinaceae</taxon>
        <taxon>Desulfosarcina</taxon>
    </lineage>
</organism>
<evidence type="ECO:0000259" key="3">
    <source>
        <dbReference type="Pfam" id="PF01171"/>
    </source>
</evidence>
<protein>
    <submittedName>
        <fullName evidence="4">Adenine nucleotide alpha hydrolase</fullName>
    </submittedName>
</protein>
<feature type="binding site" evidence="2">
    <location>
        <position position="40"/>
    </location>
    <ligand>
        <name>ATP</name>
        <dbReference type="ChEBI" id="CHEBI:30616"/>
    </ligand>
</feature>
<dbReference type="SUPFAM" id="SSF52402">
    <property type="entry name" value="Adenine nucleotide alpha hydrolases-like"/>
    <property type="match status" value="1"/>
</dbReference>
<dbReference type="EMBL" id="AP021876">
    <property type="protein sequence ID" value="BBO79589.1"/>
    <property type="molecule type" value="Genomic_DNA"/>
</dbReference>
<feature type="binding site" evidence="2">
    <location>
        <position position="136"/>
    </location>
    <ligand>
        <name>ATP</name>
        <dbReference type="ChEBI" id="CHEBI:30616"/>
    </ligand>
</feature>
<dbReference type="PANTHER" id="PTHR43686">
    <property type="entry name" value="SULFURTRANSFERASE-RELATED"/>
    <property type="match status" value="1"/>
</dbReference>
<dbReference type="GO" id="GO:0008033">
    <property type="term" value="P:tRNA processing"/>
    <property type="evidence" value="ECO:0007669"/>
    <property type="project" value="InterPro"/>
</dbReference>
<feature type="domain" description="tRNA(Ile)-lysidine/2-thiocytidine synthase N-terminal" evidence="3">
    <location>
        <begin position="31"/>
        <end position="194"/>
    </location>
</feature>
<feature type="binding site" evidence="2">
    <location>
        <position position="141"/>
    </location>
    <ligand>
        <name>ATP</name>
        <dbReference type="ChEBI" id="CHEBI:30616"/>
    </ligand>
</feature>
<dbReference type="CDD" id="cd24138">
    <property type="entry name" value="TtcA-like"/>
    <property type="match status" value="1"/>
</dbReference>
<evidence type="ECO:0000256" key="2">
    <source>
        <dbReference type="PIRSR" id="PIRSR004976-51"/>
    </source>
</evidence>
<keyword evidence="2" id="KW-0547">Nucleotide-binding</keyword>
<proteinExistence type="predicted"/>
<dbReference type="InterPro" id="IPR035107">
    <property type="entry name" value="tRNA_thiolation_TtcA_Ctu1"/>
</dbReference>
<dbReference type="Pfam" id="PF01171">
    <property type="entry name" value="ATP_bind_3"/>
    <property type="match status" value="1"/>
</dbReference>
<dbReference type="PANTHER" id="PTHR43686:SF1">
    <property type="entry name" value="AMINOTRAN_5 DOMAIN-CONTAINING PROTEIN"/>
    <property type="match status" value="1"/>
</dbReference>
<feature type="binding site" evidence="2">
    <location>
        <begin position="34"/>
        <end position="36"/>
    </location>
    <ligand>
        <name>ATP</name>
        <dbReference type="ChEBI" id="CHEBI:30616"/>
    </ligand>
</feature>
<dbReference type="PIRSF" id="PIRSF004976">
    <property type="entry name" value="ATPase_YdaO"/>
    <property type="match status" value="1"/>
</dbReference>
<dbReference type="Gene3D" id="3.40.50.620">
    <property type="entry name" value="HUPs"/>
    <property type="match status" value="1"/>
</dbReference>
<dbReference type="InterPro" id="IPR011063">
    <property type="entry name" value="TilS/TtcA_N"/>
</dbReference>
<dbReference type="AlphaFoldDB" id="A0A5K7ZIK8"/>
<keyword evidence="2" id="KW-0067">ATP-binding</keyword>